<dbReference type="AlphaFoldDB" id="A0A4R6PIW9"/>
<gene>
    <name evidence="2" type="ORF">DFR75_104343</name>
</gene>
<evidence type="ECO:0000313" key="2">
    <source>
        <dbReference type="EMBL" id="TDP37991.1"/>
    </source>
</evidence>
<organism evidence="2 3">
    <name type="scientific">Nocardia ignorata</name>
    <dbReference type="NCBI Taxonomy" id="145285"/>
    <lineage>
        <taxon>Bacteria</taxon>
        <taxon>Bacillati</taxon>
        <taxon>Actinomycetota</taxon>
        <taxon>Actinomycetes</taxon>
        <taxon>Mycobacteriales</taxon>
        <taxon>Nocardiaceae</taxon>
        <taxon>Nocardia</taxon>
    </lineage>
</organism>
<keyword evidence="3" id="KW-1185">Reference proteome</keyword>
<dbReference type="Proteomes" id="UP000295087">
    <property type="component" value="Unassembled WGS sequence"/>
</dbReference>
<comment type="caution">
    <text evidence="2">The sequence shown here is derived from an EMBL/GenBank/DDBJ whole genome shotgun (WGS) entry which is preliminary data.</text>
</comment>
<proteinExistence type="predicted"/>
<accession>A0A4R6PIW9</accession>
<dbReference type="RefSeq" id="WP_067488912.1">
    <property type="nucleotide sequence ID" value="NZ_JBHXPO010000008.1"/>
</dbReference>
<dbReference type="Gene3D" id="1.10.260.40">
    <property type="entry name" value="lambda repressor-like DNA-binding domains"/>
    <property type="match status" value="1"/>
</dbReference>
<evidence type="ECO:0000313" key="3">
    <source>
        <dbReference type="Proteomes" id="UP000295087"/>
    </source>
</evidence>
<dbReference type="SUPFAM" id="SSF47413">
    <property type="entry name" value="lambda repressor-like DNA-binding domains"/>
    <property type="match status" value="1"/>
</dbReference>
<dbReference type="InterPro" id="IPR001387">
    <property type="entry name" value="Cro/C1-type_HTH"/>
</dbReference>
<protein>
    <recommendedName>
        <fullName evidence="1">HTH cro/C1-type domain-containing protein</fullName>
    </recommendedName>
</protein>
<dbReference type="PROSITE" id="PS50943">
    <property type="entry name" value="HTH_CROC1"/>
    <property type="match status" value="1"/>
</dbReference>
<dbReference type="EMBL" id="SNXK01000004">
    <property type="protein sequence ID" value="TDP37991.1"/>
    <property type="molecule type" value="Genomic_DNA"/>
</dbReference>
<evidence type="ECO:0000259" key="1">
    <source>
        <dbReference type="PROSITE" id="PS50943"/>
    </source>
</evidence>
<sequence>MSHFATRLNELFRNPPEQVADRCTNRQVARSLQAAGHRISAPYLSQLRSGGRSNPSWRTVAALADYFQVEPDYFFVRDLNESNVDDSTLLARLQLDRPRLFLVQTIGLSRDSIDLLVTMAEHLRASERLLAVHFDS</sequence>
<dbReference type="CDD" id="cd00093">
    <property type="entry name" value="HTH_XRE"/>
    <property type="match status" value="1"/>
</dbReference>
<dbReference type="GO" id="GO:0003677">
    <property type="term" value="F:DNA binding"/>
    <property type="evidence" value="ECO:0007669"/>
    <property type="project" value="InterPro"/>
</dbReference>
<feature type="domain" description="HTH cro/C1-type" evidence="1">
    <location>
        <begin position="39"/>
        <end position="74"/>
    </location>
</feature>
<dbReference type="InterPro" id="IPR010982">
    <property type="entry name" value="Lambda_DNA-bd_dom_sf"/>
</dbReference>
<reference evidence="2 3" key="1">
    <citation type="submission" date="2019-03" db="EMBL/GenBank/DDBJ databases">
        <title>Genomic Encyclopedia of Type Strains, Phase IV (KMG-IV): sequencing the most valuable type-strain genomes for metagenomic binning, comparative biology and taxonomic classification.</title>
        <authorList>
            <person name="Goeker M."/>
        </authorList>
    </citation>
    <scope>NUCLEOTIDE SEQUENCE [LARGE SCALE GENOMIC DNA]</scope>
    <source>
        <strain evidence="2 3">DSM 44496</strain>
    </source>
</reference>
<name>A0A4R6PIW9_NOCIG</name>